<reference evidence="2 3" key="2">
    <citation type="journal article" date="2022" name="Mol. Biol. Evol.">
        <title>Comparative Genomics Reveals Insights into the Divergent Evolution of Astigmatic Mites and Household Pest Adaptations.</title>
        <authorList>
            <person name="Xiong Q."/>
            <person name="Wan A.T."/>
            <person name="Liu X."/>
            <person name="Fung C.S."/>
            <person name="Xiao X."/>
            <person name="Malainual N."/>
            <person name="Hou J."/>
            <person name="Wang L."/>
            <person name="Wang M."/>
            <person name="Yang K.Y."/>
            <person name="Cui Y."/>
            <person name="Leung E.L."/>
            <person name="Nong W."/>
            <person name="Shin S.K."/>
            <person name="Au S.W."/>
            <person name="Jeong K.Y."/>
            <person name="Chew F.T."/>
            <person name="Hui J.H."/>
            <person name="Leung T.F."/>
            <person name="Tungtrongchitr A."/>
            <person name="Zhong N."/>
            <person name="Liu Z."/>
            <person name="Tsui S.K."/>
        </authorList>
    </citation>
    <scope>NUCLEOTIDE SEQUENCE [LARGE SCALE GENOMIC DNA]</scope>
    <source>
        <strain evidence="2">Derp</strain>
    </source>
</reference>
<protein>
    <submittedName>
        <fullName evidence="2">Uncharacterized protein</fullName>
    </submittedName>
</protein>
<keyword evidence="3" id="KW-1185">Reference proteome</keyword>
<organism evidence="2 3">
    <name type="scientific">Dermatophagoides pteronyssinus</name>
    <name type="common">European house dust mite</name>
    <dbReference type="NCBI Taxonomy" id="6956"/>
    <lineage>
        <taxon>Eukaryota</taxon>
        <taxon>Metazoa</taxon>
        <taxon>Ecdysozoa</taxon>
        <taxon>Arthropoda</taxon>
        <taxon>Chelicerata</taxon>
        <taxon>Arachnida</taxon>
        <taxon>Acari</taxon>
        <taxon>Acariformes</taxon>
        <taxon>Sarcoptiformes</taxon>
        <taxon>Astigmata</taxon>
        <taxon>Psoroptidia</taxon>
        <taxon>Analgoidea</taxon>
        <taxon>Pyroglyphidae</taxon>
        <taxon>Dermatophagoidinae</taxon>
        <taxon>Dermatophagoides</taxon>
    </lineage>
</organism>
<feature type="transmembrane region" description="Helical" evidence="1">
    <location>
        <begin position="12"/>
        <end position="28"/>
    </location>
</feature>
<keyword evidence="1" id="KW-0812">Transmembrane</keyword>
<dbReference type="Proteomes" id="UP000887458">
    <property type="component" value="Unassembled WGS sequence"/>
</dbReference>
<reference evidence="2 3" key="1">
    <citation type="journal article" date="2018" name="J. Allergy Clin. Immunol.">
        <title>High-quality assembly of Dermatophagoides pteronyssinus genome and transcriptome reveals a wide range of novel allergens.</title>
        <authorList>
            <person name="Liu X.Y."/>
            <person name="Yang K.Y."/>
            <person name="Wang M.Q."/>
            <person name="Kwok J.S."/>
            <person name="Zeng X."/>
            <person name="Yang Z."/>
            <person name="Xiao X.J."/>
            <person name="Lau C.P."/>
            <person name="Li Y."/>
            <person name="Huang Z.M."/>
            <person name="Ba J.G."/>
            <person name="Yim A.K."/>
            <person name="Ouyang C.Y."/>
            <person name="Ngai S.M."/>
            <person name="Chan T.F."/>
            <person name="Leung E.L."/>
            <person name="Liu L."/>
            <person name="Liu Z.G."/>
            <person name="Tsui S.K."/>
        </authorList>
    </citation>
    <scope>NUCLEOTIDE SEQUENCE [LARGE SCALE GENOMIC DNA]</scope>
    <source>
        <strain evidence="2">Derp</strain>
    </source>
</reference>
<evidence type="ECO:0000313" key="3">
    <source>
        <dbReference type="Proteomes" id="UP000887458"/>
    </source>
</evidence>
<keyword evidence="1" id="KW-1133">Transmembrane helix</keyword>
<evidence type="ECO:0000256" key="1">
    <source>
        <dbReference type="SAM" id="Phobius"/>
    </source>
</evidence>
<keyword evidence="1" id="KW-0472">Membrane</keyword>
<dbReference type="EMBL" id="NJHN03000095">
    <property type="protein sequence ID" value="KAH9415997.1"/>
    <property type="molecule type" value="Genomic_DNA"/>
</dbReference>
<accession>A0ABQ8J0E6</accession>
<comment type="caution">
    <text evidence="2">The sequence shown here is derived from an EMBL/GenBank/DDBJ whole genome shotgun (WGS) entry which is preliminary data.</text>
</comment>
<evidence type="ECO:0000313" key="2">
    <source>
        <dbReference type="EMBL" id="KAH9415997.1"/>
    </source>
</evidence>
<sequence>MEINLFYQNQNPLPLFLHSFFLFFFALGKKLKRKSNFKYFGNQNRKSNTSHTQKHGQIIKTFIDKKEIVSRTSQESKTNTKNCE</sequence>
<proteinExistence type="predicted"/>
<name>A0ABQ8J0E6_DERPT</name>
<gene>
    <name evidence="2" type="ORF">DERP_000492</name>
</gene>